<dbReference type="SUPFAM" id="SSF48452">
    <property type="entry name" value="TPR-like"/>
    <property type="match status" value="3"/>
</dbReference>
<reference evidence="6 7" key="1">
    <citation type="submission" date="2020-06" db="EMBL/GenBank/DDBJ databases">
        <title>Actinomadura xiongansis sp. nov., isolated from soil of Baiyangdian.</title>
        <authorList>
            <person name="Zhang X."/>
        </authorList>
    </citation>
    <scope>NUCLEOTIDE SEQUENCE [LARGE SCALE GENOMIC DNA]</scope>
    <source>
        <strain evidence="6 7">HBUM206468</strain>
    </source>
</reference>
<evidence type="ECO:0000259" key="5">
    <source>
        <dbReference type="PROSITE" id="PS51755"/>
    </source>
</evidence>
<evidence type="ECO:0000256" key="1">
    <source>
        <dbReference type="ARBA" id="ARBA00005820"/>
    </source>
</evidence>
<dbReference type="Pfam" id="PF03704">
    <property type="entry name" value="BTAD"/>
    <property type="match status" value="1"/>
</dbReference>
<dbReference type="SUPFAM" id="SSF46894">
    <property type="entry name" value="C-terminal effector domain of the bipartite response regulators"/>
    <property type="match status" value="1"/>
</dbReference>
<dbReference type="Gene3D" id="3.40.50.300">
    <property type="entry name" value="P-loop containing nucleotide triphosphate hydrolases"/>
    <property type="match status" value="1"/>
</dbReference>
<dbReference type="Gene3D" id="1.25.40.10">
    <property type="entry name" value="Tetratricopeptide repeat domain"/>
    <property type="match status" value="3"/>
</dbReference>
<dbReference type="InterPro" id="IPR016032">
    <property type="entry name" value="Sig_transdc_resp-reg_C-effctor"/>
</dbReference>
<evidence type="ECO:0000259" key="4">
    <source>
        <dbReference type="PROSITE" id="PS51186"/>
    </source>
</evidence>
<dbReference type="EMBL" id="JABVEC010000012">
    <property type="protein sequence ID" value="MBC6467243.1"/>
    <property type="molecule type" value="Genomic_DNA"/>
</dbReference>
<dbReference type="Gene3D" id="1.10.10.10">
    <property type="entry name" value="Winged helix-like DNA-binding domain superfamily/Winged helix DNA-binding domain"/>
    <property type="match status" value="1"/>
</dbReference>
<dbReference type="InterPro" id="IPR000182">
    <property type="entry name" value="GNAT_dom"/>
</dbReference>
<name>A0ABR7LQW8_9ACTN</name>
<dbReference type="SMART" id="SM01043">
    <property type="entry name" value="BTAD"/>
    <property type="match status" value="1"/>
</dbReference>
<evidence type="ECO:0000313" key="7">
    <source>
        <dbReference type="Proteomes" id="UP000805614"/>
    </source>
</evidence>
<comment type="caution">
    <text evidence="6">The sequence shown here is derived from an EMBL/GenBank/DDBJ whole genome shotgun (WGS) entry which is preliminary data.</text>
</comment>
<dbReference type="InterPro" id="IPR001867">
    <property type="entry name" value="OmpR/PhoB-type_DNA-bd"/>
</dbReference>
<feature type="domain" description="OmpR/PhoB-type" evidence="5">
    <location>
        <begin position="1"/>
        <end position="96"/>
    </location>
</feature>
<keyword evidence="2 3" id="KW-0238">DNA-binding</keyword>
<dbReference type="InterPro" id="IPR058852">
    <property type="entry name" value="HTH_77"/>
</dbReference>
<dbReference type="InterPro" id="IPR027417">
    <property type="entry name" value="P-loop_NTPase"/>
</dbReference>
<dbReference type="InterPro" id="IPR036388">
    <property type="entry name" value="WH-like_DNA-bd_sf"/>
</dbReference>
<comment type="similarity">
    <text evidence="1">Belongs to the AfsR/DnrI/RedD regulatory family.</text>
</comment>
<dbReference type="Pfam" id="PF00486">
    <property type="entry name" value="Trans_reg_C"/>
    <property type="match status" value="1"/>
</dbReference>
<dbReference type="InterPro" id="IPR005158">
    <property type="entry name" value="BTAD"/>
</dbReference>
<feature type="DNA-binding region" description="OmpR/PhoB-type" evidence="3">
    <location>
        <begin position="1"/>
        <end position="96"/>
    </location>
</feature>
<dbReference type="PROSITE" id="PS51186">
    <property type="entry name" value="GNAT"/>
    <property type="match status" value="1"/>
</dbReference>
<dbReference type="SMART" id="SM00862">
    <property type="entry name" value="Trans_reg_C"/>
    <property type="match status" value="1"/>
</dbReference>
<accession>A0ABR7LQW8</accession>
<organism evidence="6 7">
    <name type="scientific">Actinomadura alba</name>
    <dbReference type="NCBI Taxonomy" id="406431"/>
    <lineage>
        <taxon>Bacteria</taxon>
        <taxon>Bacillati</taxon>
        <taxon>Actinomycetota</taxon>
        <taxon>Actinomycetes</taxon>
        <taxon>Streptosporangiales</taxon>
        <taxon>Thermomonosporaceae</taxon>
        <taxon>Actinomadura</taxon>
    </lineage>
</organism>
<proteinExistence type="inferred from homology"/>
<dbReference type="PANTHER" id="PTHR47691:SF3">
    <property type="entry name" value="HTH-TYPE TRANSCRIPTIONAL REGULATOR RV0890C-RELATED"/>
    <property type="match status" value="1"/>
</dbReference>
<evidence type="ECO:0000256" key="3">
    <source>
        <dbReference type="PROSITE-ProRule" id="PRU01091"/>
    </source>
</evidence>
<dbReference type="Pfam" id="PF25872">
    <property type="entry name" value="HTH_77"/>
    <property type="match status" value="1"/>
</dbReference>
<keyword evidence="7" id="KW-1185">Reference proteome</keyword>
<feature type="domain" description="N-acetyltransferase" evidence="4">
    <location>
        <begin position="779"/>
        <end position="924"/>
    </location>
</feature>
<sequence length="1056" mass="113324">MRFGVLGPLAVWTADGTQVRIGEAKVRALLADLLASEGDPVSADRLIDDLWAGRLPRNPTGTLQTRVSQLRRALEDAEPGGRGLVVSQPPGYLLRADPGQVDADRFASLVARARRTSDVRERAGLLAGALALWRGPAYADFADEDFARPVAARLEEERLAALEDHAQARLELGEHAGLAGELGELVGRHPLRERLRVLHMRVLYRAGRQGEALEGYAGLRTRLADELGLDPGPELVALHQAILRHDPALDGPAPDEVAVPARPRTNLPAALTELIGRGEAVAQVCTLLRSGWLVTLTGAGGVGKTRLALTVARESADGFADGAWLVELAGLDRASGDSPTSVAGLAATALGIRDDEATHSDPPARLADALRGRSLLLVLDNCEHVVESVAVLAETLLQAAPGLRILITSQEPLAIPGEVLWTVPPLELPGPAAEPAGLRRFAAIDLFVTRAAAAAPGFALDPGNMAAVAAICRRLDGIPLALELAAARVRALGVHELAARLDDRFDVLVAGRRGAPARQRTLRGMIDWSWELLSEPERVALRRLSVHPDGCTLAAAEDVAALDGIDVLARLVDRSLVVMTDNPDGPRYHLLESVREYCLQRLREAGEHDEIAGRHLRYYTELAERAAPHLYGRDQRPWLERLDREWASLRAALDTAVRLADGAAVRLVNALTWYWLLRGRMAEARRALDLALGVRDDARAAAWRAGVALLMSGGADPDARSADAAYETIADPGERARARWFLSYAHRGFTDLTATSTLLEQALDGFRELDDRWGLAAALSLRATIARARGDLAAAHHDAAESNALFRALGDRWGQVKATNTLAELAEIAGDYPGAARLHREGLRMAEELSLWSEASFRRSGLGRIALLTGDFAAADAHHEQAMRLAAEQSNKVAEHFAEMGLALSARRRGEPELAETHLTKWVDWLRGVEGEPGLALVLAELGFAAEQRGDPETALKLHLDSLASARAIGDPRAVALAFEGLAGALTTSDAPHAARLLGAAATLRTSVNAPLPPAEQGDVNRITATLRDALEDTAFTAEFEQGTRLSTDQVVQTFA</sequence>
<evidence type="ECO:0000256" key="2">
    <source>
        <dbReference type="ARBA" id="ARBA00023125"/>
    </source>
</evidence>
<dbReference type="Proteomes" id="UP000805614">
    <property type="component" value="Unassembled WGS sequence"/>
</dbReference>
<dbReference type="SUPFAM" id="SSF52540">
    <property type="entry name" value="P-loop containing nucleoside triphosphate hydrolases"/>
    <property type="match status" value="1"/>
</dbReference>
<dbReference type="InterPro" id="IPR011990">
    <property type="entry name" value="TPR-like_helical_dom_sf"/>
</dbReference>
<dbReference type="PANTHER" id="PTHR47691">
    <property type="entry name" value="REGULATOR-RELATED"/>
    <property type="match status" value="1"/>
</dbReference>
<evidence type="ECO:0000313" key="6">
    <source>
        <dbReference type="EMBL" id="MBC6467243.1"/>
    </source>
</evidence>
<dbReference type="CDD" id="cd15831">
    <property type="entry name" value="BTAD"/>
    <property type="match status" value="1"/>
</dbReference>
<gene>
    <name evidence="6" type="ORF">HKK74_17285</name>
</gene>
<dbReference type="PROSITE" id="PS51755">
    <property type="entry name" value="OMPR_PHOB"/>
    <property type="match status" value="1"/>
</dbReference>
<dbReference type="PRINTS" id="PR00364">
    <property type="entry name" value="DISEASERSIST"/>
</dbReference>
<protein>
    <submittedName>
        <fullName evidence="6">Winged helix-turn-helix domain-containing protein</fullName>
    </submittedName>
</protein>
<dbReference type="RefSeq" id="WP_187244264.1">
    <property type="nucleotide sequence ID" value="NZ_BAAAOK010000005.1"/>
</dbReference>